<keyword evidence="10" id="KW-1185">Reference proteome</keyword>
<accession>A0ABN8LLF4</accession>
<feature type="transmembrane region" description="Helical" evidence="7">
    <location>
        <begin position="162"/>
        <end position="183"/>
    </location>
</feature>
<feature type="transmembrane region" description="Helical" evidence="7">
    <location>
        <begin position="79"/>
        <end position="104"/>
    </location>
</feature>
<feature type="transmembrane region" description="Helical" evidence="7">
    <location>
        <begin position="110"/>
        <end position="141"/>
    </location>
</feature>
<reference evidence="9 10" key="1">
    <citation type="submission" date="2022-05" db="EMBL/GenBank/DDBJ databases">
        <authorList>
            <consortium name="Genoscope - CEA"/>
            <person name="William W."/>
        </authorList>
    </citation>
    <scope>NUCLEOTIDE SEQUENCE [LARGE SCALE GENOMIC DNA]</scope>
</reference>
<comment type="subcellular location">
    <subcellularLocation>
        <location evidence="1">Cell membrane</location>
        <topology evidence="1">Multi-pass membrane protein</topology>
    </subcellularLocation>
</comment>
<dbReference type="CDD" id="cd00637">
    <property type="entry name" value="7tm_classA_rhodopsin-like"/>
    <property type="match status" value="1"/>
</dbReference>
<comment type="caution">
    <text evidence="9">The sequence shown here is derived from an EMBL/GenBank/DDBJ whole genome shotgun (WGS) entry which is preliminary data.</text>
</comment>
<evidence type="ECO:0000256" key="2">
    <source>
        <dbReference type="ARBA" id="ARBA00022475"/>
    </source>
</evidence>
<evidence type="ECO:0000313" key="10">
    <source>
        <dbReference type="Proteomes" id="UP001159427"/>
    </source>
</evidence>
<keyword evidence="6" id="KW-0297">G-protein coupled receptor</keyword>
<gene>
    <name evidence="9" type="ORF">PEVE_00029345</name>
</gene>
<keyword evidence="2" id="KW-1003">Cell membrane</keyword>
<sequence>MESFLDSNASAGNKSRPGENAEIVCYNMDSNYFATDGYLGWYIANCVFNIVLAMAATVENLLILIAIWRTSTLHTPSYVLLFCLVLSDLGVGLVAQPLVVIYSVAKIRGIISMACGFGVAVALLGTYLCSVSLFSITAVSIDRYLALYLHLRYKQLVTNKRVITLLVCTWLVLALVIVTWLWYPSLSFIIGVALGLCCIAITTFCFCRVYIVLRHHHLQIRSQQPNSLKEATNEEPLTSKKYRQSVMGMFMVYILLLLCYIPYLCISSVILVQGTTTTNRLIFELLRTILYANSALNPFIYCWRLRDIRAALIQHLPCV</sequence>
<feature type="domain" description="G-protein coupled receptors family 1 profile" evidence="8">
    <location>
        <begin position="59"/>
        <end position="301"/>
    </location>
</feature>
<keyword evidence="5 7" id="KW-0472">Membrane</keyword>
<dbReference type="Proteomes" id="UP001159427">
    <property type="component" value="Unassembled WGS sequence"/>
</dbReference>
<dbReference type="EMBL" id="CALNXI010000041">
    <property type="protein sequence ID" value="CAH3016447.1"/>
    <property type="molecule type" value="Genomic_DNA"/>
</dbReference>
<dbReference type="PROSITE" id="PS00237">
    <property type="entry name" value="G_PROTEIN_RECEP_F1_1"/>
    <property type="match status" value="1"/>
</dbReference>
<protein>
    <recommendedName>
        <fullName evidence="8">G-protein coupled receptors family 1 profile domain-containing protein</fullName>
    </recommendedName>
</protein>
<dbReference type="InterPro" id="IPR017452">
    <property type="entry name" value="GPCR_Rhodpsn_7TM"/>
</dbReference>
<dbReference type="PRINTS" id="PR00237">
    <property type="entry name" value="GPCRRHODOPSN"/>
</dbReference>
<evidence type="ECO:0000313" key="9">
    <source>
        <dbReference type="EMBL" id="CAH3016447.1"/>
    </source>
</evidence>
<keyword evidence="4 7" id="KW-1133">Transmembrane helix</keyword>
<evidence type="ECO:0000259" key="8">
    <source>
        <dbReference type="PROSITE" id="PS50262"/>
    </source>
</evidence>
<evidence type="ECO:0000256" key="4">
    <source>
        <dbReference type="ARBA" id="ARBA00022989"/>
    </source>
</evidence>
<keyword evidence="6" id="KW-0807">Transducer</keyword>
<feature type="transmembrane region" description="Helical" evidence="7">
    <location>
        <begin position="285"/>
        <end position="303"/>
    </location>
</feature>
<dbReference type="PROSITE" id="PS50262">
    <property type="entry name" value="G_PROTEIN_RECEP_F1_2"/>
    <property type="match status" value="1"/>
</dbReference>
<dbReference type="Gene3D" id="1.20.1070.10">
    <property type="entry name" value="Rhodopsin 7-helix transmembrane proteins"/>
    <property type="match status" value="1"/>
</dbReference>
<feature type="transmembrane region" description="Helical" evidence="7">
    <location>
        <begin position="39"/>
        <end position="67"/>
    </location>
</feature>
<evidence type="ECO:0000256" key="1">
    <source>
        <dbReference type="ARBA" id="ARBA00004651"/>
    </source>
</evidence>
<keyword evidence="6" id="KW-0675">Receptor</keyword>
<dbReference type="InterPro" id="IPR000276">
    <property type="entry name" value="GPCR_Rhodpsn"/>
</dbReference>
<dbReference type="Pfam" id="PF00001">
    <property type="entry name" value="7tm_1"/>
    <property type="match status" value="1"/>
</dbReference>
<evidence type="ECO:0000256" key="3">
    <source>
        <dbReference type="ARBA" id="ARBA00022692"/>
    </source>
</evidence>
<evidence type="ECO:0000256" key="7">
    <source>
        <dbReference type="SAM" id="Phobius"/>
    </source>
</evidence>
<organism evidence="9 10">
    <name type="scientific">Porites evermanni</name>
    <dbReference type="NCBI Taxonomy" id="104178"/>
    <lineage>
        <taxon>Eukaryota</taxon>
        <taxon>Metazoa</taxon>
        <taxon>Cnidaria</taxon>
        <taxon>Anthozoa</taxon>
        <taxon>Hexacorallia</taxon>
        <taxon>Scleractinia</taxon>
        <taxon>Fungiina</taxon>
        <taxon>Poritidae</taxon>
        <taxon>Porites</taxon>
    </lineage>
</organism>
<feature type="transmembrane region" description="Helical" evidence="7">
    <location>
        <begin position="250"/>
        <end position="273"/>
    </location>
</feature>
<dbReference type="PANTHER" id="PTHR22750">
    <property type="entry name" value="G-PROTEIN COUPLED RECEPTOR"/>
    <property type="match status" value="1"/>
</dbReference>
<dbReference type="SUPFAM" id="SSF81321">
    <property type="entry name" value="Family A G protein-coupled receptor-like"/>
    <property type="match status" value="1"/>
</dbReference>
<name>A0ABN8LLF4_9CNID</name>
<evidence type="ECO:0000256" key="6">
    <source>
        <dbReference type="RuleBase" id="RU000688"/>
    </source>
</evidence>
<feature type="transmembrane region" description="Helical" evidence="7">
    <location>
        <begin position="189"/>
        <end position="213"/>
    </location>
</feature>
<comment type="similarity">
    <text evidence="6">Belongs to the G-protein coupled receptor 1 family.</text>
</comment>
<keyword evidence="3 6" id="KW-0812">Transmembrane</keyword>
<proteinExistence type="inferred from homology"/>
<evidence type="ECO:0000256" key="5">
    <source>
        <dbReference type="ARBA" id="ARBA00023136"/>
    </source>
</evidence>